<dbReference type="RefSeq" id="WP_108634008.1">
    <property type="nucleotide sequence ID" value="NZ_QCXX01000003.1"/>
</dbReference>
<dbReference type="OrthoDB" id="954824at2"/>
<organism evidence="3 4">
    <name type="scientific">Sphingobacterium athyrii</name>
    <dbReference type="NCBI Taxonomy" id="2152717"/>
    <lineage>
        <taxon>Bacteria</taxon>
        <taxon>Pseudomonadati</taxon>
        <taxon>Bacteroidota</taxon>
        <taxon>Sphingobacteriia</taxon>
        <taxon>Sphingobacteriales</taxon>
        <taxon>Sphingobacteriaceae</taxon>
        <taxon>Sphingobacterium</taxon>
    </lineage>
</organism>
<keyword evidence="1" id="KW-0472">Membrane</keyword>
<dbReference type="Pfam" id="PF12158">
    <property type="entry name" value="DUF3592"/>
    <property type="match status" value="1"/>
</dbReference>
<keyword evidence="4" id="KW-1185">Reference proteome</keyword>
<feature type="transmembrane region" description="Helical" evidence="1">
    <location>
        <begin position="12"/>
        <end position="30"/>
    </location>
</feature>
<feature type="transmembrane region" description="Helical" evidence="1">
    <location>
        <begin position="113"/>
        <end position="137"/>
    </location>
</feature>
<name>A0A363NTK7_9SPHI</name>
<evidence type="ECO:0000256" key="1">
    <source>
        <dbReference type="SAM" id="Phobius"/>
    </source>
</evidence>
<accession>A0A363NTK7</accession>
<proteinExistence type="predicted"/>
<reference evidence="3 4" key="1">
    <citation type="submission" date="2018-04" db="EMBL/GenBank/DDBJ databases">
        <title>Sphingobacterium sp. M46 Genome.</title>
        <authorList>
            <person name="Cheng J."/>
            <person name="Li Y."/>
        </authorList>
    </citation>
    <scope>NUCLEOTIDE SEQUENCE [LARGE SCALE GENOMIC DNA]</scope>
    <source>
        <strain evidence="3 4">M46</strain>
    </source>
</reference>
<comment type="caution">
    <text evidence="3">The sequence shown here is derived from an EMBL/GenBank/DDBJ whole genome shotgun (WGS) entry which is preliminary data.</text>
</comment>
<protein>
    <submittedName>
        <fullName evidence="3">DUF3592 domain-containing protein</fullName>
    </submittedName>
</protein>
<dbReference type="EMBL" id="QCXX01000003">
    <property type="protein sequence ID" value="PUV24080.1"/>
    <property type="molecule type" value="Genomic_DNA"/>
</dbReference>
<dbReference type="Proteomes" id="UP000250831">
    <property type="component" value="Unassembled WGS sequence"/>
</dbReference>
<gene>
    <name evidence="3" type="ORF">DCO56_11965</name>
</gene>
<dbReference type="AlphaFoldDB" id="A0A363NTK7"/>
<evidence type="ECO:0000259" key="2">
    <source>
        <dbReference type="Pfam" id="PF12158"/>
    </source>
</evidence>
<keyword evidence="1" id="KW-0812">Transmembrane</keyword>
<evidence type="ECO:0000313" key="3">
    <source>
        <dbReference type="EMBL" id="PUV24080.1"/>
    </source>
</evidence>
<keyword evidence="1" id="KW-1133">Transmembrane helix</keyword>
<evidence type="ECO:0000313" key="4">
    <source>
        <dbReference type="Proteomes" id="UP000250831"/>
    </source>
</evidence>
<sequence length="142" mass="16336">MEQIKNKPMWQYYIILGIGIVFLLLAIFSFRNTMVFLKNGEKTIATVIDLHRYESEGEVFAPIFTFRTKDDQLITYELAEGNDPPTWEIGETTIVIYDPADPSKVVLYSYFRVFIWTLLLLSIALPLLVIGGGYFIAARFIL</sequence>
<feature type="domain" description="DUF3592" evidence="2">
    <location>
        <begin position="51"/>
        <end position="110"/>
    </location>
</feature>
<dbReference type="InterPro" id="IPR021994">
    <property type="entry name" value="DUF3592"/>
</dbReference>